<comment type="similarity">
    <text evidence="1">Belongs to the LysR transcriptional regulatory family.</text>
</comment>
<dbReference type="EMBL" id="BMDY01000001">
    <property type="protein sequence ID" value="GGA92960.1"/>
    <property type="molecule type" value="Genomic_DNA"/>
</dbReference>
<comment type="caution">
    <text evidence="6">The sequence shown here is derived from an EMBL/GenBank/DDBJ whole genome shotgun (WGS) entry which is preliminary data.</text>
</comment>
<sequence>MSTPFRAKSTLEQWRIFQAVVDYGGYAQAASQLNKSQSSLNHAVSKLQNLLGIQLLEVKGRKAHLTPMGEVMLRRSKLLSQNIQDLETLAASLEQGWEPKLALAVEIIQPQAPVIKALKAFLPDSRGTRVEVIDTVISGADDAIHDGEYDLVITAQLPQGVLGEPLNAVTLVPVVHRNHPLAKMPQPVSIDEVLQHVQLVIKDTGKNPKQDRGWLRAEQRWTFSSFKQVVDVLKQGLGFAWLPMHIAQSYFEEESLVELNIQGGAAKSLTTYLVVPRPELLGPAGQHFSKLLLQHCKAYR</sequence>
<evidence type="ECO:0000256" key="1">
    <source>
        <dbReference type="ARBA" id="ARBA00009437"/>
    </source>
</evidence>
<dbReference type="RefSeq" id="WP_055731809.1">
    <property type="nucleotide sequence ID" value="NZ_BMDY01000001.1"/>
</dbReference>
<evidence type="ECO:0000313" key="7">
    <source>
        <dbReference type="Proteomes" id="UP000651977"/>
    </source>
</evidence>
<keyword evidence="4" id="KW-0804">Transcription</keyword>
<dbReference type="PANTHER" id="PTHR30126:SF88">
    <property type="entry name" value="TRANSCRIPTIONAL REGULATOR-RELATED"/>
    <property type="match status" value="1"/>
</dbReference>
<dbReference type="PANTHER" id="PTHR30126">
    <property type="entry name" value="HTH-TYPE TRANSCRIPTIONAL REGULATOR"/>
    <property type="match status" value="1"/>
</dbReference>
<feature type="domain" description="HTH lysR-type" evidence="5">
    <location>
        <begin position="10"/>
        <end position="66"/>
    </location>
</feature>
<organism evidence="6 7">
    <name type="scientific">Agarivorans gilvus</name>
    <dbReference type="NCBI Taxonomy" id="680279"/>
    <lineage>
        <taxon>Bacteria</taxon>
        <taxon>Pseudomonadati</taxon>
        <taxon>Pseudomonadota</taxon>
        <taxon>Gammaproteobacteria</taxon>
        <taxon>Alteromonadales</taxon>
        <taxon>Alteromonadaceae</taxon>
        <taxon>Agarivorans</taxon>
    </lineage>
</organism>
<dbReference type="Gene3D" id="1.10.10.10">
    <property type="entry name" value="Winged helix-like DNA-binding domain superfamily/Winged helix DNA-binding domain"/>
    <property type="match status" value="1"/>
</dbReference>
<dbReference type="InterPro" id="IPR000847">
    <property type="entry name" value="LysR_HTH_N"/>
</dbReference>
<dbReference type="Gene3D" id="3.40.190.290">
    <property type="match status" value="1"/>
</dbReference>
<dbReference type="SUPFAM" id="SSF53850">
    <property type="entry name" value="Periplasmic binding protein-like II"/>
    <property type="match status" value="1"/>
</dbReference>
<evidence type="ECO:0000256" key="3">
    <source>
        <dbReference type="ARBA" id="ARBA00023125"/>
    </source>
</evidence>
<gene>
    <name evidence="6" type="ORF">GCM10007414_01990</name>
</gene>
<evidence type="ECO:0000256" key="4">
    <source>
        <dbReference type="ARBA" id="ARBA00023163"/>
    </source>
</evidence>
<reference evidence="7" key="1">
    <citation type="journal article" date="2019" name="Int. J. Syst. Evol. Microbiol.">
        <title>The Global Catalogue of Microorganisms (GCM) 10K type strain sequencing project: providing services to taxonomists for standard genome sequencing and annotation.</title>
        <authorList>
            <consortium name="The Broad Institute Genomics Platform"/>
            <consortium name="The Broad Institute Genome Sequencing Center for Infectious Disease"/>
            <person name="Wu L."/>
            <person name="Ma J."/>
        </authorList>
    </citation>
    <scope>NUCLEOTIDE SEQUENCE [LARGE SCALE GENOMIC DNA]</scope>
    <source>
        <strain evidence="7">CGMCC 1.10131</strain>
    </source>
</reference>
<dbReference type="Pfam" id="PF03466">
    <property type="entry name" value="LysR_substrate"/>
    <property type="match status" value="1"/>
</dbReference>
<protein>
    <submittedName>
        <fullName evidence="6">LysR family transcriptional regulator</fullName>
    </submittedName>
</protein>
<evidence type="ECO:0000259" key="5">
    <source>
        <dbReference type="PROSITE" id="PS50931"/>
    </source>
</evidence>
<evidence type="ECO:0000256" key="2">
    <source>
        <dbReference type="ARBA" id="ARBA00023015"/>
    </source>
</evidence>
<dbReference type="InterPro" id="IPR005119">
    <property type="entry name" value="LysR_subst-bd"/>
</dbReference>
<dbReference type="SUPFAM" id="SSF46785">
    <property type="entry name" value="Winged helix' DNA-binding domain"/>
    <property type="match status" value="1"/>
</dbReference>
<dbReference type="Proteomes" id="UP000651977">
    <property type="component" value="Unassembled WGS sequence"/>
</dbReference>
<proteinExistence type="inferred from homology"/>
<dbReference type="InterPro" id="IPR036388">
    <property type="entry name" value="WH-like_DNA-bd_sf"/>
</dbReference>
<name>A0ABQ1HWF0_9ALTE</name>
<dbReference type="Pfam" id="PF00126">
    <property type="entry name" value="HTH_1"/>
    <property type="match status" value="1"/>
</dbReference>
<keyword evidence="3" id="KW-0238">DNA-binding</keyword>
<accession>A0ABQ1HWF0</accession>
<dbReference type="PROSITE" id="PS50931">
    <property type="entry name" value="HTH_LYSR"/>
    <property type="match status" value="1"/>
</dbReference>
<keyword evidence="7" id="KW-1185">Reference proteome</keyword>
<dbReference type="InterPro" id="IPR036390">
    <property type="entry name" value="WH_DNA-bd_sf"/>
</dbReference>
<keyword evidence="2" id="KW-0805">Transcription regulation</keyword>
<evidence type="ECO:0000313" key="6">
    <source>
        <dbReference type="EMBL" id="GGA92960.1"/>
    </source>
</evidence>